<dbReference type="EMBL" id="CP094929">
    <property type="protein sequence ID" value="UOM52064.1"/>
    <property type="molecule type" value="Genomic_DNA"/>
</dbReference>
<dbReference type="Proteomes" id="UP000829708">
    <property type="component" value="Chromosome"/>
</dbReference>
<feature type="coiled-coil region" evidence="1">
    <location>
        <begin position="372"/>
        <end position="410"/>
    </location>
</feature>
<evidence type="ECO:0008006" key="4">
    <source>
        <dbReference type="Google" id="ProtNLM"/>
    </source>
</evidence>
<evidence type="ECO:0000313" key="3">
    <source>
        <dbReference type="Proteomes" id="UP000829708"/>
    </source>
</evidence>
<gene>
    <name evidence="2" type="ORF">MUG09_04645</name>
</gene>
<sequence>MHNHRRLAVLLLVFATTVPLMALPLQDLIAQALSKSTSMQDLEYSKQKTLLTIGLNQVEDELGIAIAATNIEAEYDATTNAYKLSAGSAQAGGLQATFTLPNDEKTTIIVSTGSMSTNLTTGTSYINPALGVSHTLTYGYTADNQKSLLNRQTEVLALSTYESSKLNFTTSIYTQIDSLLENEKSIKQTQKELADLKTSLEQNLSLKLIRKESLVYQAQEQTIKMKEATLTNLQATRELLLRQFTLLAGFAWEGVEDIAQPNLSFASNPSGNSSVSLKALDLDLAKEELALKMAEFTNKSLVLNGGVSSSVSSSATDALSVSASATLQAKNFSAKAGLSGTYTYSTNGFSPSLSVSGSWNNNPTLASDALTLQKLENEVLIANLAYQTALNEYLQNAAALESNIAAWNMTHALQRQSMEYNLALLKQQQTLFEKGLATKADVDDAAFTVEMDAYTLASTLLDGLKLENQIRTLQI</sequence>
<feature type="coiled-coil region" evidence="1">
    <location>
        <begin position="179"/>
        <end position="243"/>
    </location>
</feature>
<accession>A0ABY4DDE4</accession>
<keyword evidence="1" id="KW-0175">Coiled coil</keyword>
<evidence type="ECO:0000313" key="2">
    <source>
        <dbReference type="EMBL" id="UOM52064.1"/>
    </source>
</evidence>
<evidence type="ECO:0000256" key="1">
    <source>
        <dbReference type="SAM" id="Coils"/>
    </source>
</evidence>
<reference evidence="3" key="1">
    <citation type="journal article" date="2024" name="J Bioinform Genom">
        <title>Complete genome sequence of the type strain bacterium Sphaerochaeta associata GLS2t (VKM B-2742)t.</title>
        <authorList>
            <person name="Troshina O.Y."/>
            <person name="Tepeeva A.N."/>
            <person name="Arzamasceva V.O."/>
            <person name="Whitman W.B."/>
            <person name="Varghese N."/>
            <person name="Shapiro N."/>
            <person name="Woyke T."/>
            <person name="Kripides N.C."/>
            <person name="Vasilenko O.V."/>
        </authorList>
    </citation>
    <scope>NUCLEOTIDE SEQUENCE [LARGE SCALE GENOMIC DNA]</scope>
    <source>
        <strain evidence="3">GLS2T</strain>
    </source>
</reference>
<keyword evidence="3" id="KW-1185">Reference proteome</keyword>
<dbReference type="RefSeq" id="WP_244773931.1">
    <property type="nucleotide sequence ID" value="NZ_CP094929.1"/>
</dbReference>
<protein>
    <recommendedName>
        <fullName evidence="4">Outer membrane protein TolC</fullName>
    </recommendedName>
</protein>
<proteinExistence type="predicted"/>
<organism evidence="2 3">
    <name type="scientific">Sphaerochaeta associata</name>
    <dbReference type="NCBI Taxonomy" id="1129264"/>
    <lineage>
        <taxon>Bacteria</taxon>
        <taxon>Pseudomonadati</taxon>
        <taxon>Spirochaetota</taxon>
        <taxon>Spirochaetia</taxon>
        <taxon>Spirochaetales</taxon>
        <taxon>Sphaerochaetaceae</taxon>
        <taxon>Sphaerochaeta</taxon>
    </lineage>
</organism>
<name>A0ABY4DDE4_9SPIR</name>